<dbReference type="OrthoDB" id="3049395at2759"/>
<evidence type="ECO:0000313" key="4">
    <source>
        <dbReference type="Proteomes" id="UP000559256"/>
    </source>
</evidence>
<evidence type="ECO:0000256" key="1">
    <source>
        <dbReference type="SAM" id="SignalP"/>
    </source>
</evidence>
<evidence type="ECO:0000313" key="3">
    <source>
        <dbReference type="EMBL" id="KAF5374326.1"/>
    </source>
</evidence>
<dbReference type="Proteomes" id="UP000559256">
    <property type="component" value="Unassembled WGS sequence"/>
</dbReference>
<gene>
    <name evidence="3" type="ORF">D9758_004658</name>
</gene>
<feature type="chain" id="PRO_5034439442" description="Reverse transcriptase domain-containing protein" evidence="1">
    <location>
        <begin position="17"/>
        <end position="195"/>
    </location>
</feature>
<feature type="domain" description="Reverse transcriptase" evidence="2">
    <location>
        <begin position="29"/>
        <end position="135"/>
    </location>
</feature>
<dbReference type="EMBL" id="JAACJM010000002">
    <property type="protein sequence ID" value="KAF5374326.1"/>
    <property type="molecule type" value="Genomic_DNA"/>
</dbReference>
<accession>A0A8H5GZQ7</accession>
<reference evidence="3 4" key="1">
    <citation type="journal article" date="2020" name="ISME J.">
        <title>Uncovering the hidden diversity of litter-decomposition mechanisms in mushroom-forming fungi.</title>
        <authorList>
            <person name="Floudas D."/>
            <person name="Bentzer J."/>
            <person name="Ahren D."/>
            <person name="Johansson T."/>
            <person name="Persson P."/>
            <person name="Tunlid A."/>
        </authorList>
    </citation>
    <scope>NUCLEOTIDE SEQUENCE [LARGE SCALE GENOMIC DNA]</scope>
    <source>
        <strain evidence="3 4">CBS 291.85</strain>
    </source>
</reference>
<feature type="signal peptide" evidence="1">
    <location>
        <begin position="1"/>
        <end position="16"/>
    </location>
</feature>
<keyword evidence="4" id="KW-1185">Reference proteome</keyword>
<organism evidence="3 4">
    <name type="scientific">Tetrapyrgos nigripes</name>
    <dbReference type="NCBI Taxonomy" id="182062"/>
    <lineage>
        <taxon>Eukaryota</taxon>
        <taxon>Fungi</taxon>
        <taxon>Dikarya</taxon>
        <taxon>Basidiomycota</taxon>
        <taxon>Agaricomycotina</taxon>
        <taxon>Agaricomycetes</taxon>
        <taxon>Agaricomycetidae</taxon>
        <taxon>Agaricales</taxon>
        <taxon>Marasmiineae</taxon>
        <taxon>Marasmiaceae</taxon>
        <taxon>Tetrapyrgos</taxon>
    </lineage>
</organism>
<name>A0A8H5GZQ7_9AGAR</name>
<protein>
    <recommendedName>
        <fullName evidence="2">Reverse transcriptase domain-containing protein</fullName>
    </recommendedName>
</protein>
<comment type="caution">
    <text evidence="3">The sequence shown here is derived from an EMBL/GenBank/DDBJ whole genome shotgun (WGS) entry which is preliminary data.</text>
</comment>
<dbReference type="InterPro" id="IPR000477">
    <property type="entry name" value="RT_dom"/>
</dbReference>
<sequence length="195" mass="22412">MLSWLVSWITVILKNGKDPSDTNGYCAVLLESCLLKMLTYIIHKSLYDWALNLNLIPPSQNRFHPEYCTNNTFILHTIIEKSLAEDKHVWLAFVDISNAFPSVTHSLLWLKLHNNSLTGKLFDWLQKLYTDMEYVIKSNIYSDISVDSNMVNGSILLVSRLWALRAINIGLVPYNCCCQDGLRCRGQQQAHHQNI</sequence>
<evidence type="ECO:0000259" key="2">
    <source>
        <dbReference type="Pfam" id="PF00078"/>
    </source>
</evidence>
<proteinExistence type="predicted"/>
<dbReference type="AlphaFoldDB" id="A0A8H5GZQ7"/>
<dbReference type="Pfam" id="PF00078">
    <property type="entry name" value="RVT_1"/>
    <property type="match status" value="1"/>
</dbReference>
<keyword evidence="1" id="KW-0732">Signal</keyword>